<protein>
    <submittedName>
        <fullName evidence="1">Uncharacterized protein</fullName>
    </submittedName>
</protein>
<keyword evidence="2" id="KW-1185">Reference proteome</keyword>
<reference evidence="1 2" key="1">
    <citation type="submission" date="2024-04" db="EMBL/GenBank/DDBJ databases">
        <title>Phyllosticta paracitricarpa is synonymous to the EU quarantine fungus P. citricarpa based on phylogenomic analyses.</title>
        <authorList>
            <consortium name="Lawrence Berkeley National Laboratory"/>
            <person name="Van ingen-buijs V.A."/>
            <person name="Van westerhoven A.C."/>
            <person name="Haridas S."/>
            <person name="Skiadas P."/>
            <person name="Martin F."/>
            <person name="Groenewald J.Z."/>
            <person name="Crous P.W."/>
            <person name="Seidl M.F."/>
        </authorList>
    </citation>
    <scope>NUCLEOTIDE SEQUENCE [LARGE SCALE GENOMIC DNA]</scope>
    <source>
        <strain evidence="1 2">CBS 141358</strain>
    </source>
</reference>
<accession>A0ABR1MVV2</accession>
<gene>
    <name evidence="1" type="ORF">JOL62DRAFT_585019</name>
</gene>
<evidence type="ECO:0000313" key="2">
    <source>
        <dbReference type="Proteomes" id="UP001367316"/>
    </source>
</evidence>
<organism evidence="1 2">
    <name type="scientific">Phyllosticta paracitricarpa</name>
    <dbReference type="NCBI Taxonomy" id="2016321"/>
    <lineage>
        <taxon>Eukaryota</taxon>
        <taxon>Fungi</taxon>
        <taxon>Dikarya</taxon>
        <taxon>Ascomycota</taxon>
        <taxon>Pezizomycotina</taxon>
        <taxon>Dothideomycetes</taxon>
        <taxon>Dothideomycetes incertae sedis</taxon>
        <taxon>Botryosphaeriales</taxon>
        <taxon>Phyllostictaceae</taxon>
        <taxon>Phyllosticta</taxon>
    </lineage>
</organism>
<evidence type="ECO:0000313" key="1">
    <source>
        <dbReference type="EMBL" id="KAK7607081.1"/>
    </source>
</evidence>
<sequence length="210" mass="23158">MSGRVGRDTLGLQGSQQLMDAPPHENLVSNFFLRLPELAPLCSADMAASHAPSLHESINLCPRRYIVNAVAEARKLLLTRHSFDVNDSSFNPGLFPPSGVSCSWRCGAAILDPLKIPLCRDMFNCICLQTSYHGVLRVFFRPISPPDPGGCARVLRRPFCLPALGQVGTREHSWLWRSSVLVHAFAGSSMNTIFTHLGTAIYSIEQDFHV</sequence>
<name>A0ABR1MVV2_9PEZI</name>
<proteinExistence type="predicted"/>
<dbReference type="EMBL" id="JBBPBF010000039">
    <property type="protein sequence ID" value="KAK7607081.1"/>
    <property type="molecule type" value="Genomic_DNA"/>
</dbReference>
<dbReference type="Proteomes" id="UP001367316">
    <property type="component" value="Unassembled WGS sequence"/>
</dbReference>
<comment type="caution">
    <text evidence="1">The sequence shown here is derived from an EMBL/GenBank/DDBJ whole genome shotgun (WGS) entry which is preliminary data.</text>
</comment>